<dbReference type="EMBL" id="JBHSEW010000001">
    <property type="protein sequence ID" value="MFC4620854.1"/>
    <property type="molecule type" value="Genomic_DNA"/>
</dbReference>
<proteinExistence type="predicted"/>
<keyword evidence="2" id="KW-1185">Reference proteome</keyword>
<dbReference type="Proteomes" id="UP001595967">
    <property type="component" value="Unassembled WGS sequence"/>
</dbReference>
<dbReference type="RefSeq" id="WP_377723252.1">
    <property type="nucleotide sequence ID" value="NZ_JBHSEW010000001.1"/>
</dbReference>
<organism evidence="1 2">
    <name type="scientific">Comamonas nitrativorans</name>
    <dbReference type="NCBI Taxonomy" id="108437"/>
    <lineage>
        <taxon>Bacteria</taxon>
        <taxon>Pseudomonadati</taxon>
        <taxon>Pseudomonadota</taxon>
        <taxon>Betaproteobacteria</taxon>
        <taxon>Burkholderiales</taxon>
        <taxon>Comamonadaceae</taxon>
        <taxon>Comamonas</taxon>
    </lineage>
</organism>
<evidence type="ECO:0000313" key="2">
    <source>
        <dbReference type="Proteomes" id="UP001595967"/>
    </source>
</evidence>
<evidence type="ECO:0000313" key="1">
    <source>
        <dbReference type="EMBL" id="MFC4620854.1"/>
    </source>
</evidence>
<comment type="caution">
    <text evidence="1">The sequence shown here is derived from an EMBL/GenBank/DDBJ whole genome shotgun (WGS) entry which is preliminary data.</text>
</comment>
<dbReference type="SUPFAM" id="SSF64182">
    <property type="entry name" value="DHH phosphoesterases"/>
    <property type="match status" value="1"/>
</dbReference>
<dbReference type="Gene3D" id="3.10.310.30">
    <property type="match status" value="1"/>
</dbReference>
<reference evidence="2" key="1">
    <citation type="journal article" date="2019" name="Int. J. Syst. Evol. Microbiol.">
        <title>The Global Catalogue of Microorganisms (GCM) 10K type strain sequencing project: providing services to taxonomists for standard genome sequencing and annotation.</title>
        <authorList>
            <consortium name="The Broad Institute Genomics Platform"/>
            <consortium name="The Broad Institute Genome Sequencing Center for Infectious Disease"/>
            <person name="Wu L."/>
            <person name="Ma J."/>
        </authorList>
    </citation>
    <scope>NUCLEOTIDE SEQUENCE [LARGE SCALE GENOMIC DNA]</scope>
    <source>
        <strain evidence="2">JCM 11650</strain>
    </source>
</reference>
<protein>
    <submittedName>
        <fullName evidence="1">DHH family phosphoesterase</fullName>
    </submittedName>
</protein>
<sequence>MKSTKSRLPSILPPSLLVRPSLDDARPLILYHGRNCPDGFGAALAAWLFYGPGVEMRGLDHGEIQTIDDLGDVQGRVVYMLDFAFGPELTAALDERAAKLVVLDHHKSAAEKLTGFQCRCGAVHFDMQHSGARLAWEFFHPDKPVPGLIRYIEDRDIWKWEFPESASFLAALDMEPRDLPRWAEIAAFTPEEEAAFMARGGAMDEKFQKLCADIAQGAHAIVFNGVQGLMVNCPGIFHSQVGDILARESGTFALMWNANEQGVKLGLRSRTGFDCIPLAESLGGGGHAQACGCKLGHARLAELLGGDFRADPQAQYAEVLSPALERDATGKWVRAAHKK</sequence>
<dbReference type="PANTHER" id="PTHR46922">
    <property type="entry name" value="DHHA1 DOMAIN PROTEIN"/>
    <property type="match status" value="1"/>
</dbReference>
<accession>A0ABV9GUL8</accession>
<dbReference type="PANTHER" id="PTHR46922:SF4">
    <property type="entry name" value="DHHA1 DOMAIN PROTEIN"/>
    <property type="match status" value="1"/>
</dbReference>
<name>A0ABV9GUL8_9BURK</name>
<dbReference type="InterPro" id="IPR038763">
    <property type="entry name" value="DHH_sf"/>
</dbReference>
<gene>
    <name evidence="1" type="ORF">ACFO3A_01300</name>
</gene>